<evidence type="ECO:0000313" key="5">
    <source>
        <dbReference type="Proteomes" id="UP000271098"/>
    </source>
</evidence>
<keyword evidence="5" id="KW-1185">Reference proteome</keyword>
<name>A0A183DT17_9BILA</name>
<dbReference type="WBParaSite" id="GPUH_0001187201-mRNA-1">
    <property type="protein sequence ID" value="GPUH_0001187201-mRNA-1"/>
    <property type="gene ID" value="GPUH_0001187201"/>
</dbReference>
<feature type="region of interest" description="Disordered" evidence="3">
    <location>
        <begin position="97"/>
        <end position="121"/>
    </location>
</feature>
<feature type="region of interest" description="Disordered" evidence="3">
    <location>
        <begin position="1"/>
        <end position="67"/>
    </location>
</feature>
<dbReference type="AlphaFoldDB" id="A0A183DT17"/>
<dbReference type="InterPro" id="IPR032675">
    <property type="entry name" value="LRR_dom_sf"/>
</dbReference>
<sequence length="458" mass="50634">MDSEEGDALRSLTIGGEECSGAHSVAMDAGDGDPGQLATVDDPAGDATRSTTVDVEEGNTAQPITVDDEGSDDVQVVTMSAGKAEESDAAQLVTMTEPVTTESEECSTGQPGTMDSKESEVGGPVTVVQPGTVDVNASFNVLERFASFVPVARALKHLDVSHNVISRCDNLATLTELAIPLLNRLTNLTYLDISNNRLNDLPNLSKLPLLRTVNLHANQISSLSEIHRTMPQYLENIDIGENLITDLREAIPLLDRLTNLTYLDISNNRLSDLPNLSKLPLLRTVNLHANQISSLSEIHRTMPQYLENIDVGENLITDLREAHFLSHLRSIRSITFAGNPCVRLEGRTFCYRPYLYYCCLETLQSVDEKELGEIEIIKGEELHNNAKVRHMETHAQLCAYLKKVCPQDYQNTFSMEDSHLLKRRRVAADISQFKYILFNSHLIGTINYLQKANASEAI</sequence>
<accession>A0A183DT17</accession>
<dbReference type="SMART" id="SM00365">
    <property type="entry name" value="LRR_SD22"/>
    <property type="match status" value="3"/>
</dbReference>
<keyword evidence="2" id="KW-0677">Repeat</keyword>
<dbReference type="PANTHER" id="PTHR46652:SF3">
    <property type="entry name" value="LEUCINE-RICH REPEAT-CONTAINING PROTEIN 9"/>
    <property type="match status" value="1"/>
</dbReference>
<dbReference type="InterPro" id="IPR003591">
    <property type="entry name" value="Leu-rich_rpt_typical-subtyp"/>
</dbReference>
<organism evidence="6">
    <name type="scientific">Gongylonema pulchrum</name>
    <dbReference type="NCBI Taxonomy" id="637853"/>
    <lineage>
        <taxon>Eukaryota</taxon>
        <taxon>Metazoa</taxon>
        <taxon>Ecdysozoa</taxon>
        <taxon>Nematoda</taxon>
        <taxon>Chromadorea</taxon>
        <taxon>Rhabditida</taxon>
        <taxon>Spirurina</taxon>
        <taxon>Spiruromorpha</taxon>
        <taxon>Spiruroidea</taxon>
        <taxon>Gongylonematidae</taxon>
        <taxon>Gongylonema</taxon>
    </lineage>
</organism>
<dbReference type="PANTHER" id="PTHR46652">
    <property type="entry name" value="LEUCINE-RICH REPEAT AND IQ DOMAIN-CONTAINING PROTEIN 1-RELATED"/>
    <property type="match status" value="1"/>
</dbReference>
<dbReference type="SMART" id="SM00369">
    <property type="entry name" value="LRR_TYP"/>
    <property type="match status" value="4"/>
</dbReference>
<evidence type="ECO:0000256" key="1">
    <source>
        <dbReference type="ARBA" id="ARBA00022614"/>
    </source>
</evidence>
<dbReference type="Proteomes" id="UP000271098">
    <property type="component" value="Unassembled WGS sequence"/>
</dbReference>
<gene>
    <name evidence="4" type="ORF">GPUH_LOCUS11858</name>
</gene>
<evidence type="ECO:0000313" key="4">
    <source>
        <dbReference type="EMBL" id="VDN19395.1"/>
    </source>
</evidence>
<dbReference type="PRINTS" id="PR00019">
    <property type="entry name" value="LEURICHRPT"/>
</dbReference>
<dbReference type="InterPro" id="IPR001611">
    <property type="entry name" value="Leu-rich_rpt"/>
</dbReference>
<feature type="compositionally biased region" description="Polar residues" evidence="3">
    <location>
        <begin position="97"/>
        <end position="113"/>
    </location>
</feature>
<dbReference type="InterPro" id="IPR025875">
    <property type="entry name" value="Leu-rich_rpt_4"/>
</dbReference>
<dbReference type="PROSITE" id="PS51450">
    <property type="entry name" value="LRR"/>
    <property type="match status" value="3"/>
</dbReference>
<dbReference type="Gene3D" id="3.80.10.10">
    <property type="entry name" value="Ribonuclease Inhibitor"/>
    <property type="match status" value="2"/>
</dbReference>
<dbReference type="SMART" id="SM00364">
    <property type="entry name" value="LRR_BAC"/>
    <property type="match status" value="6"/>
</dbReference>
<feature type="compositionally biased region" description="Polar residues" evidence="3">
    <location>
        <begin position="48"/>
        <end position="63"/>
    </location>
</feature>
<dbReference type="Pfam" id="PF12799">
    <property type="entry name" value="LRR_4"/>
    <property type="match status" value="2"/>
</dbReference>
<reference evidence="4 5" key="2">
    <citation type="submission" date="2018-11" db="EMBL/GenBank/DDBJ databases">
        <authorList>
            <consortium name="Pathogen Informatics"/>
        </authorList>
    </citation>
    <scope>NUCLEOTIDE SEQUENCE [LARGE SCALE GENOMIC DNA]</scope>
</reference>
<evidence type="ECO:0000313" key="6">
    <source>
        <dbReference type="WBParaSite" id="GPUH_0001187201-mRNA-1"/>
    </source>
</evidence>
<evidence type="ECO:0000256" key="3">
    <source>
        <dbReference type="SAM" id="MobiDB-lite"/>
    </source>
</evidence>
<dbReference type="EMBL" id="UYRT01078856">
    <property type="protein sequence ID" value="VDN19395.1"/>
    <property type="molecule type" value="Genomic_DNA"/>
</dbReference>
<dbReference type="InterPro" id="IPR050836">
    <property type="entry name" value="SDS22/Internalin_LRR"/>
</dbReference>
<evidence type="ECO:0000256" key="2">
    <source>
        <dbReference type="ARBA" id="ARBA00022737"/>
    </source>
</evidence>
<dbReference type="OrthoDB" id="5954088at2759"/>
<protein>
    <submittedName>
        <fullName evidence="6">Protein phosphatase 1 regulatory subunit 22</fullName>
    </submittedName>
</protein>
<reference evidence="6" key="1">
    <citation type="submission" date="2016-06" db="UniProtKB">
        <authorList>
            <consortium name="WormBaseParasite"/>
        </authorList>
    </citation>
    <scope>IDENTIFICATION</scope>
</reference>
<keyword evidence="1" id="KW-0433">Leucine-rich repeat</keyword>
<proteinExistence type="predicted"/>
<dbReference type="SUPFAM" id="SSF52058">
    <property type="entry name" value="L domain-like"/>
    <property type="match status" value="1"/>
</dbReference>